<feature type="region of interest" description="Disordered" evidence="1">
    <location>
        <begin position="198"/>
        <end position="235"/>
    </location>
</feature>
<feature type="compositionally biased region" description="Basic residues" evidence="1">
    <location>
        <begin position="135"/>
        <end position="157"/>
    </location>
</feature>
<reference evidence="2 3" key="1">
    <citation type="submission" date="2017-10" db="EMBL/GenBank/DDBJ databases">
        <authorList>
            <consortium name="Urmite Genomes"/>
        </authorList>
    </citation>
    <scope>NUCLEOTIDE SEQUENCE [LARGE SCALE GENOMIC DNA]</scope>
    <source>
        <strain evidence="2 3">FB-527</strain>
    </source>
</reference>
<protein>
    <submittedName>
        <fullName evidence="2">Uncharacterized protein</fullName>
    </submittedName>
</protein>
<evidence type="ECO:0000256" key="1">
    <source>
        <dbReference type="SAM" id="MobiDB-lite"/>
    </source>
</evidence>
<keyword evidence="3" id="KW-1185">Reference proteome</keyword>
<accession>A0A7Z7IM60</accession>
<sequence length="427" mass="45677">MVGHAGIIVRDLAGRADVGLADFDERPTAGQQLQRAVDEVAGEAVQYHVHALVAGGRGEGVDEIQRARGGDLFGRDSQVGEYMLLVGVRGGKDLSPKVTRDLDRGLTDPARAGVDEDPLASSQPAHLDQGDVGSRKRHRHRRGLLKRQPRRDGHHHAVIGDRGRGKGIVGEQTHHRIPALHGAHIRGNVDDDPGGFGTHTHIGDGADGHDHIVEVQPGSADRHPDLPGSQHCRLGGHQGQIRQITLAGGTELPVRARRWRQEGGRSEPGNVNAAVAQRKLGFAETLAQRRQDIDQQALVAGGSGVDQADPAGVFVLGAMGQRPHRGVRQIRGPIMNTGRYRMTGQDDQTSTQRLGASQPTLQLSQHTLGQSVHPRQRVVLGCLRKRQRPDHQIGVVHIGARQVSVGGDLTQPGAKVIRLSGDNGPGG</sequence>
<comment type="caution">
    <text evidence="2">The sequence shown here is derived from an EMBL/GenBank/DDBJ whole genome shotgun (WGS) entry which is preliminary data.</text>
</comment>
<evidence type="ECO:0000313" key="3">
    <source>
        <dbReference type="Proteomes" id="UP000554965"/>
    </source>
</evidence>
<proteinExistence type="predicted"/>
<dbReference type="EMBL" id="OCTY01000002">
    <property type="protein sequence ID" value="SOJ55752.1"/>
    <property type="molecule type" value="Genomic_DNA"/>
</dbReference>
<organism evidence="2 3">
    <name type="scientific">Mycobacterium simulans</name>
    <dbReference type="NCBI Taxonomy" id="627089"/>
    <lineage>
        <taxon>Bacteria</taxon>
        <taxon>Bacillati</taxon>
        <taxon>Actinomycetota</taxon>
        <taxon>Actinomycetes</taxon>
        <taxon>Mycobacteriales</taxon>
        <taxon>Mycobacteriaceae</taxon>
        <taxon>Mycobacterium</taxon>
    </lineage>
</organism>
<feature type="compositionally biased region" description="Basic and acidic residues" evidence="1">
    <location>
        <begin position="201"/>
        <end position="213"/>
    </location>
</feature>
<gene>
    <name evidence="2" type="ORF">MSIMFB_03232</name>
</gene>
<feature type="compositionally biased region" description="Basic and acidic residues" evidence="1">
    <location>
        <begin position="96"/>
        <end position="106"/>
    </location>
</feature>
<feature type="region of interest" description="Disordered" evidence="1">
    <location>
        <begin position="96"/>
        <end position="167"/>
    </location>
</feature>
<name>A0A7Z7IM60_9MYCO</name>
<dbReference type="AlphaFoldDB" id="A0A7Z7IM60"/>
<evidence type="ECO:0000313" key="2">
    <source>
        <dbReference type="EMBL" id="SOJ55752.1"/>
    </source>
</evidence>
<dbReference type="Proteomes" id="UP000554965">
    <property type="component" value="Unassembled WGS sequence"/>
</dbReference>